<gene>
    <name evidence="6" type="ORF">DSM101010T_04920</name>
</gene>
<dbReference type="PANTHER" id="PTHR12526:SF640">
    <property type="entry name" value="COLANIC ACID BIOSYNTHESIS GLYCOSYLTRANSFERASE WCAL-RELATED"/>
    <property type="match status" value="1"/>
</dbReference>
<evidence type="ECO:0000256" key="1">
    <source>
        <dbReference type="ARBA" id="ARBA00009481"/>
    </source>
</evidence>
<organism evidence="6 7">
    <name type="scientific">Desulfovibrio subterraneus</name>
    <dbReference type="NCBI Taxonomy" id="2718620"/>
    <lineage>
        <taxon>Bacteria</taxon>
        <taxon>Pseudomonadati</taxon>
        <taxon>Thermodesulfobacteriota</taxon>
        <taxon>Desulfovibrionia</taxon>
        <taxon>Desulfovibrionales</taxon>
        <taxon>Desulfovibrionaceae</taxon>
        <taxon>Desulfovibrio</taxon>
    </lineage>
</organism>
<dbReference type="InterPro" id="IPR022623">
    <property type="entry name" value="Glyco_trans_4"/>
</dbReference>
<dbReference type="GO" id="GO:0016757">
    <property type="term" value="F:glycosyltransferase activity"/>
    <property type="evidence" value="ECO:0007669"/>
    <property type="project" value="UniProtKB-KW"/>
</dbReference>
<dbReference type="Gene3D" id="3.40.50.2000">
    <property type="entry name" value="Glycogen Phosphorylase B"/>
    <property type="match status" value="2"/>
</dbReference>
<evidence type="ECO:0000259" key="4">
    <source>
        <dbReference type="Pfam" id="PF00534"/>
    </source>
</evidence>
<evidence type="ECO:0000256" key="3">
    <source>
        <dbReference type="ARBA" id="ARBA00022679"/>
    </source>
</evidence>
<dbReference type="AlphaFoldDB" id="A0A7J0BEL6"/>
<feature type="domain" description="Glycosyl transferase family 1" evidence="4">
    <location>
        <begin position="227"/>
        <end position="385"/>
    </location>
</feature>
<evidence type="ECO:0000256" key="2">
    <source>
        <dbReference type="ARBA" id="ARBA00022676"/>
    </source>
</evidence>
<feature type="domain" description="Glycosyl transferase family 4" evidence="5">
    <location>
        <begin position="26"/>
        <end position="193"/>
    </location>
</feature>
<keyword evidence="3 6" id="KW-0808">Transferase</keyword>
<name>A0A7J0BEL6_9BACT</name>
<dbReference type="RefSeq" id="WP_174403795.1">
    <property type="nucleotide sequence ID" value="NZ_BLVO01000004.1"/>
</dbReference>
<sequence>MKVLFIHPNFPAQFRHMAARLAQFSENQVVFACTNARPEWDIANVRKVQFGTRFQPPADGHRLANFYERAVAQGEAGYVLCRKLVQSGFMPDVVVGHSGWGATMYVRDALPTTPFVGYFEWYYNAQGADVGFDPAEKVGETHRMNLRTRNAVILNDLEACCIGQLPTRWQASQFPVRYHDKLAVRHDGVDTGFFAPLPAAELEKGLVLPGLDLTGVREIVTYATRGMEPYRGFPQFMEALPRILAERPNAHVLVVGEDRVCYGKPPAQGGSWKSLMLEKLKGTAGMDRVHFTGLLPYGQYRLVLQHSLAHVYLTRPFVLSWSMLEAMSCGVPLIASATAPVEEVVEHERNGLLVDFFSADAVAAAVCKALAEPAAMLPMRRQARKTILERFSLERLLPGNIRLVTEAAQGRFAPR</sequence>
<evidence type="ECO:0000313" key="7">
    <source>
        <dbReference type="Proteomes" id="UP000503840"/>
    </source>
</evidence>
<comment type="similarity">
    <text evidence="1">Belongs to the glycosyltransferase group 1 family. Glycosyltransferase 4 subfamily.</text>
</comment>
<keyword evidence="2" id="KW-0328">Glycosyltransferase</keyword>
<accession>A0A7J0BEL6</accession>
<comment type="caution">
    <text evidence="6">The sequence shown here is derived from an EMBL/GenBank/DDBJ whole genome shotgun (WGS) entry which is preliminary data.</text>
</comment>
<dbReference type="EMBL" id="BLVO01000004">
    <property type="protein sequence ID" value="GFM32127.1"/>
    <property type="molecule type" value="Genomic_DNA"/>
</dbReference>
<proteinExistence type="inferred from homology"/>
<keyword evidence="7" id="KW-1185">Reference proteome</keyword>
<dbReference type="PANTHER" id="PTHR12526">
    <property type="entry name" value="GLYCOSYLTRANSFERASE"/>
    <property type="match status" value="1"/>
</dbReference>
<dbReference type="Pfam" id="PF12000">
    <property type="entry name" value="Glyco_trans_4_3"/>
    <property type="match status" value="1"/>
</dbReference>
<dbReference type="Proteomes" id="UP000503840">
    <property type="component" value="Unassembled WGS sequence"/>
</dbReference>
<dbReference type="SUPFAM" id="SSF53756">
    <property type="entry name" value="UDP-Glycosyltransferase/glycogen phosphorylase"/>
    <property type="match status" value="1"/>
</dbReference>
<evidence type="ECO:0000313" key="6">
    <source>
        <dbReference type="EMBL" id="GFM32127.1"/>
    </source>
</evidence>
<dbReference type="InterPro" id="IPR001296">
    <property type="entry name" value="Glyco_trans_1"/>
</dbReference>
<protein>
    <submittedName>
        <fullName evidence="6">Glycosyl transferase</fullName>
    </submittedName>
</protein>
<dbReference type="Pfam" id="PF00534">
    <property type="entry name" value="Glycos_transf_1"/>
    <property type="match status" value="1"/>
</dbReference>
<reference evidence="6 7" key="1">
    <citation type="submission" date="2020-05" db="EMBL/GenBank/DDBJ databases">
        <title>Draft genome sequence of Desulfovibrio sp. strain HN2T.</title>
        <authorList>
            <person name="Ueno A."/>
            <person name="Tamazawa S."/>
            <person name="Tamamura S."/>
            <person name="Murakami T."/>
            <person name="Kiyama T."/>
            <person name="Inomata H."/>
            <person name="Amano Y."/>
            <person name="Miyakawa K."/>
            <person name="Tamaki H."/>
            <person name="Naganuma T."/>
            <person name="Kaneko K."/>
        </authorList>
    </citation>
    <scope>NUCLEOTIDE SEQUENCE [LARGE SCALE GENOMIC DNA]</scope>
    <source>
        <strain evidence="6 7">HN2</strain>
    </source>
</reference>
<evidence type="ECO:0000259" key="5">
    <source>
        <dbReference type="Pfam" id="PF12000"/>
    </source>
</evidence>